<comment type="subcellular location">
    <subcellularLocation>
        <location evidence="6 7">Cytoplasm</location>
    </subcellularLocation>
</comment>
<dbReference type="InterPro" id="IPR000652">
    <property type="entry name" value="Triosephosphate_isomerase"/>
</dbReference>
<evidence type="ECO:0000256" key="3">
    <source>
        <dbReference type="ARBA" id="ARBA00022490"/>
    </source>
</evidence>
<comment type="subunit">
    <text evidence="6 7">Homodimer.</text>
</comment>
<accession>A0A059Y438</accession>
<evidence type="ECO:0000256" key="1">
    <source>
        <dbReference type="ARBA" id="ARBA00007422"/>
    </source>
</evidence>
<evidence type="ECO:0000256" key="6">
    <source>
        <dbReference type="HAMAP-Rule" id="MF_00147"/>
    </source>
</evidence>
<dbReference type="GO" id="GO:0004807">
    <property type="term" value="F:triose-phosphate isomerase activity"/>
    <property type="evidence" value="ECO:0007669"/>
    <property type="project" value="UniProtKB-UniRule"/>
</dbReference>
<comment type="pathway">
    <text evidence="6 7">Carbohydrate degradation; glycolysis; D-glyceraldehyde 3-phosphate from glycerone phosphate: step 1/1.</text>
</comment>
<dbReference type="Pfam" id="PF00121">
    <property type="entry name" value="TIM"/>
    <property type="match status" value="1"/>
</dbReference>
<dbReference type="PANTHER" id="PTHR21139:SF42">
    <property type="entry name" value="TRIOSEPHOSPHATE ISOMERASE"/>
    <property type="match status" value="1"/>
</dbReference>
<dbReference type="InterPro" id="IPR020861">
    <property type="entry name" value="Triosephosphate_isomerase_AS"/>
</dbReference>
<dbReference type="GO" id="GO:0019563">
    <property type="term" value="P:glycerol catabolic process"/>
    <property type="evidence" value="ECO:0007669"/>
    <property type="project" value="TreeGrafter"/>
</dbReference>
<evidence type="ECO:0000313" key="9">
    <source>
        <dbReference type="Proteomes" id="UP000027182"/>
    </source>
</evidence>
<feature type="binding site" evidence="6">
    <location>
        <position position="214"/>
    </location>
    <ligand>
        <name>substrate</name>
    </ligand>
</feature>
<evidence type="ECO:0000256" key="7">
    <source>
        <dbReference type="RuleBase" id="RU363013"/>
    </source>
</evidence>
<organism evidence="8 9">
    <name type="scientific">Mycoplasmopsis bovis CQ-W70</name>
    <dbReference type="NCBI Taxonomy" id="1316930"/>
    <lineage>
        <taxon>Bacteria</taxon>
        <taxon>Bacillati</taxon>
        <taxon>Mycoplasmatota</taxon>
        <taxon>Mycoplasmoidales</taxon>
        <taxon>Metamycoplasmataceae</taxon>
        <taxon>Mycoplasmopsis</taxon>
    </lineage>
</organism>
<dbReference type="KEGG" id="mbq:K668_02770"/>
<dbReference type="NCBIfam" id="TIGR00419">
    <property type="entry name" value="tim"/>
    <property type="match status" value="1"/>
</dbReference>
<dbReference type="GO" id="GO:0006096">
    <property type="term" value="P:glycolytic process"/>
    <property type="evidence" value="ECO:0007669"/>
    <property type="project" value="UniProtKB-UniRule"/>
</dbReference>
<dbReference type="RefSeq" id="WP_013954919.1">
    <property type="nucleotide sequence ID" value="NZ_CP005933.1"/>
</dbReference>
<dbReference type="Proteomes" id="UP000027182">
    <property type="component" value="Chromosome"/>
</dbReference>
<dbReference type="HOGENOM" id="CLU_024251_2_3_14"/>
<evidence type="ECO:0000313" key="8">
    <source>
        <dbReference type="EMBL" id="AIA34130.1"/>
    </source>
</evidence>
<dbReference type="CDD" id="cd00311">
    <property type="entry name" value="TIM"/>
    <property type="match status" value="1"/>
</dbReference>
<dbReference type="SUPFAM" id="SSF51351">
    <property type="entry name" value="Triosephosphate isomerase (TIM)"/>
    <property type="match status" value="1"/>
</dbReference>
<dbReference type="AlphaFoldDB" id="A0A059Y438"/>
<feature type="binding site" evidence="6">
    <location>
        <position position="182"/>
    </location>
    <ligand>
        <name>substrate</name>
    </ligand>
</feature>
<keyword evidence="3 6" id="KW-0963">Cytoplasm</keyword>
<name>A0A059Y438_MYCBV</name>
<dbReference type="PATRIC" id="fig|1316930.3.peg.569"/>
<dbReference type="GO" id="GO:0005829">
    <property type="term" value="C:cytosol"/>
    <property type="evidence" value="ECO:0007669"/>
    <property type="project" value="TreeGrafter"/>
</dbReference>
<comment type="pathway">
    <text evidence="6 7">Carbohydrate biosynthesis; gluconeogenesis.</text>
</comment>
<dbReference type="InterPro" id="IPR035990">
    <property type="entry name" value="TIM_sf"/>
</dbReference>
<dbReference type="PANTHER" id="PTHR21139">
    <property type="entry name" value="TRIOSEPHOSPHATE ISOMERASE"/>
    <property type="match status" value="1"/>
</dbReference>
<dbReference type="UniPathway" id="UPA00109">
    <property type="reaction ID" value="UER00189"/>
</dbReference>
<dbReference type="EC" id="5.3.1.1" evidence="6 7"/>
<keyword evidence="4 6" id="KW-0324">Glycolysis</keyword>
<dbReference type="InterPro" id="IPR022896">
    <property type="entry name" value="TrioseP_Isoase_bac/euk"/>
</dbReference>
<dbReference type="GO" id="GO:0046166">
    <property type="term" value="P:glyceraldehyde-3-phosphate biosynthetic process"/>
    <property type="evidence" value="ECO:0007669"/>
    <property type="project" value="TreeGrafter"/>
</dbReference>
<protein>
    <recommendedName>
        <fullName evidence="6 7">Triosephosphate isomerase</fullName>
        <shortName evidence="6">TIM</shortName>
        <shortName evidence="6">TPI</shortName>
        <ecNumber evidence="6 7">5.3.1.1</ecNumber>
    </recommendedName>
    <alternativeName>
        <fullName evidence="6">Triose-phosphate isomerase</fullName>
    </alternativeName>
</protein>
<keyword evidence="2 6" id="KW-0312">Gluconeogenesis</keyword>
<comment type="catalytic activity">
    <reaction evidence="6 7">
        <text>D-glyceraldehyde 3-phosphate = dihydroxyacetone phosphate</text>
        <dbReference type="Rhea" id="RHEA:18585"/>
        <dbReference type="ChEBI" id="CHEBI:57642"/>
        <dbReference type="ChEBI" id="CHEBI:59776"/>
        <dbReference type="EC" id="5.3.1.1"/>
    </reaction>
</comment>
<comment type="caution">
    <text evidence="6">Lacks conserved residue(s) required for the propagation of feature annotation.</text>
</comment>
<dbReference type="Gene3D" id="3.20.20.70">
    <property type="entry name" value="Aldolase class I"/>
    <property type="match status" value="1"/>
</dbReference>
<feature type="binding site" evidence="6">
    <location>
        <begin position="9"/>
        <end position="11"/>
    </location>
    <ligand>
        <name>substrate</name>
    </ligand>
</feature>
<dbReference type="GO" id="GO:0006094">
    <property type="term" value="P:gluconeogenesis"/>
    <property type="evidence" value="ECO:0007669"/>
    <property type="project" value="UniProtKB-UniRule"/>
</dbReference>
<sequence length="260" mass="29434">MKQFIVIGNWKMYKTFTETLNFFDEFAIEYKKFRKANSELVPYIDNNIFGVAPSQCNLPAYFTNKIPELKLCSQNMSKNEEGAFTGEVSARMLRDINVSYALCGHSERRRYHSNHENDESTHLKIKQSVKYDITPIICIGESKEDRDAGRTEEAIHKQLQILLDEVNIHKVIIAYEPVWSIGTGITPTPEEVENVSALIHKLTSPEVPVLYGGSISEKNINDFTNLPNLNGFLVGSASLKIDKFLKLISANSDGIMPKEK</sequence>
<dbReference type="PROSITE" id="PS00171">
    <property type="entry name" value="TIM_1"/>
    <property type="match status" value="1"/>
</dbReference>
<dbReference type="InterPro" id="IPR013785">
    <property type="entry name" value="Aldolase_TIM"/>
</dbReference>
<dbReference type="UniPathway" id="UPA00138"/>
<gene>
    <name evidence="6" type="primary">tpiA</name>
    <name evidence="8" type="ORF">K668_02770</name>
</gene>
<comment type="similarity">
    <text evidence="1 6 7">Belongs to the triosephosphate isomerase family.</text>
</comment>
<evidence type="ECO:0000256" key="4">
    <source>
        <dbReference type="ARBA" id="ARBA00023152"/>
    </source>
</evidence>
<comment type="function">
    <text evidence="6">Involved in the gluconeogenesis. Catalyzes stereospecifically the conversion of dihydroxyacetone phosphate (DHAP) to D-glyceraldehyde-3-phosphate (G3P).</text>
</comment>
<dbReference type="EMBL" id="CP005933">
    <property type="protein sequence ID" value="AIA34130.1"/>
    <property type="molecule type" value="Genomic_DNA"/>
</dbReference>
<feature type="active site" description="Proton acceptor" evidence="6">
    <location>
        <position position="176"/>
    </location>
</feature>
<dbReference type="PROSITE" id="PS51440">
    <property type="entry name" value="TIM_2"/>
    <property type="match status" value="1"/>
</dbReference>
<proteinExistence type="inferred from homology"/>
<dbReference type="HAMAP" id="MF_00147_B">
    <property type="entry name" value="TIM_B"/>
    <property type="match status" value="1"/>
</dbReference>
<evidence type="ECO:0000256" key="5">
    <source>
        <dbReference type="ARBA" id="ARBA00023235"/>
    </source>
</evidence>
<feature type="active site" description="Electrophile" evidence="6">
    <location>
        <position position="105"/>
    </location>
</feature>
<reference evidence="8 9" key="1">
    <citation type="submission" date="2013-04" db="EMBL/GenBank/DDBJ databases">
        <authorList>
            <person name="Lin L."/>
            <person name="Zeng Z."/>
            <person name="Xie J."/>
            <person name="Luo L."/>
            <person name="Yang Z."/>
            <person name="Liang W."/>
            <person name="Lin H."/>
            <person name="Dong C."/>
            <person name="Sun Y."/>
        </authorList>
    </citation>
    <scope>NUCLEOTIDE SEQUENCE [LARGE SCALE GENOMIC DNA]</scope>
    <source>
        <strain evidence="8 9">CQ-W70</strain>
    </source>
</reference>
<evidence type="ECO:0000256" key="2">
    <source>
        <dbReference type="ARBA" id="ARBA00022432"/>
    </source>
</evidence>
<dbReference type="SMR" id="A0A059Y438"/>
<keyword evidence="5 6" id="KW-0413">Isomerase</keyword>